<accession>A0AAD4M1L6</accession>
<dbReference type="EMBL" id="WTXG01000041">
    <property type="protein sequence ID" value="KAI0297032.1"/>
    <property type="molecule type" value="Genomic_DNA"/>
</dbReference>
<comment type="caution">
    <text evidence="1">The sequence shown here is derived from an EMBL/GenBank/DDBJ whole genome shotgun (WGS) entry which is preliminary data.</text>
</comment>
<evidence type="ECO:0000313" key="1">
    <source>
        <dbReference type="EMBL" id="KAI0297032.1"/>
    </source>
</evidence>
<gene>
    <name evidence="1" type="ORF">B0F90DRAFT_1742527</name>
</gene>
<protein>
    <submittedName>
        <fullName evidence="1">Uncharacterized protein</fullName>
    </submittedName>
</protein>
<keyword evidence="2" id="KW-1185">Reference proteome</keyword>
<reference evidence="1" key="1">
    <citation type="journal article" date="2022" name="New Phytol.">
        <title>Evolutionary transition to the ectomycorrhizal habit in the genomes of a hyperdiverse lineage of mushroom-forming fungi.</title>
        <authorList>
            <person name="Looney B."/>
            <person name="Miyauchi S."/>
            <person name="Morin E."/>
            <person name="Drula E."/>
            <person name="Courty P.E."/>
            <person name="Kohler A."/>
            <person name="Kuo A."/>
            <person name="LaButti K."/>
            <person name="Pangilinan J."/>
            <person name="Lipzen A."/>
            <person name="Riley R."/>
            <person name="Andreopoulos W."/>
            <person name="He G."/>
            <person name="Johnson J."/>
            <person name="Nolan M."/>
            <person name="Tritt A."/>
            <person name="Barry K.W."/>
            <person name="Grigoriev I.V."/>
            <person name="Nagy L.G."/>
            <person name="Hibbett D."/>
            <person name="Henrissat B."/>
            <person name="Matheny P.B."/>
            <person name="Labbe J."/>
            <person name="Martin F.M."/>
        </authorList>
    </citation>
    <scope>NUCLEOTIDE SEQUENCE</scope>
    <source>
        <strain evidence="1">BPL690</strain>
    </source>
</reference>
<name>A0AAD4M1L6_9AGAM</name>
<evidence type="ECO:0000313" key="2">
    <source>
        <dbReference type="Proteomes" id="UP001203297"/>
    </source>
</evidence>
<dbReference type="Proteomes" id="UP001203297">
    <property type="component" value="Unassembled WGS sequence"/>
</dbReference>
<dbReference type="AlphaFoldDB" id="A0AAD4M1L6"/>
<organism evidence="1 2">
    <name type="scientific">Multifurca ochricompacta</name>
    <dbReference type="NCBI Taxonomy" id="376703"/>
    <lineage>
        <taxon>Eukaryota</taxon>
        <taxon>Fungi</taxon>
        <taxon>Dikarya</taxon>
        <taxon>Basidiomycota</taxon>
        <taxon>Agaricomycotina</taxon>
        <taxon>Agaricomycetes</taxon>
        <taxon>Russulales</taxon>
        <taxon>Russulaceae</taxon>
        <taxon>Multifurca</taxon>
    </lineage>
</organism>
<proteinExistence type="predicted"/>
<sequence length="147" mass="16120">MSTDLGLEKWIEGHHHQYEDPVTAEIIHVYAIAGAPVFHNDTKVPHYDIDIEFPLWGVVWILRGYIDHSTLEIDGELAVRLPIIGTFTLAAVKGNLKDGVKATFGISVLNGDARFYASGGWLWIDLSATIFGATLGPLTIKLIPVPS</sequence>